<dbReference type="PANTHER" id="PTHR18966">
    <property type="entry name" value="IONOTROPIC GLUTAMATE RECEPTOR"/>
    <property type="match status" value="1"/>
</dbReference>
<evidence type="ECO:0000256" key="10">
    <source>
        <dbReference type="ARBA" id="ARBA00023170"/>
    </source>
</evidence>
<keyword evidence="18" id="KW-0732">Signal</keyword>
<keyword evidence="9 17" id="KW-0472">Membrane</keyword>
<keyword evidence="13" id="KW-0407">Ion channel</keyword>
<dbReference type="CDD" id="cd13717">
    <property type="entry name" value="PBP2_iGluR_putative"/>
    <property type="match status" value="1"/>
</dbReference>
<dbReference type="FunFam" id="1.10.287.70:FF:000143">
    <property type="entry name" value="Probable glutamate receptor"/>
    <property type="match status" value="1"/>
</dbReference>
<proteinExistence type="inferred from homology"/>
<keyword evidence="22" id="KW-1185">Reference proteome</keyword>
<dbReference type="Proteomes" id="UP000183832">
    <property type="component" value="Unassembled WGS sequence"/>
</dbReference>
<keyword evidence="11" id="KW-0325">Glycoprotein</keyword>
<evidence type="ECO:0000256" key="1">
    <source>
        <dbReference type="ARBA" id="ARBA00004651"/>
    </source>
</evidence>
<evidence type="ECO:0000256" key="13">
    <source>
        <dbReference type="ARBA" id="ARBA00023303"/>
    </source>
</evidence>
<evidence type="ECO:0000313" key="22">
    <source>
        <dbReference type="Proteomes" id="UP000183832"/>
    </source>
</evidence>
<accession>A0A1J1J9E7</accession>
<evidence type="ECO:0000256" key="15">
    <source>
        <dbReference type="PIRSR" id="PIRSR601508-2"/>
    </source>
</evidence>
<dbReference type="SUPFAM" id="SSF81324">
    <property type="entry name" value="Voltage-gated potassium channels"/>
    <property type="match status" value="1"/>
</dbReference>
<dbReference type="InterPro" id="IPR015683">
    <property type="entry name" value="Ionotropic_Glu_rcpt"/>
</dbReference>
<dbReference type="Pfam" id="PF10613">
    <property type="entry name" value="Lig_chan-Glu_bd"/>
    <property type="match status" value="1"/>
</dbReference>
<feature type="transmembrane region" description="Helical" evidence="17">
    <location>
        <begin position="510"/>
        <end position="531"/>
    </location>
</feature>
<evidence type="ECO:0000256" key="18">
    <source>
        <dbReference type="SAM" id="SignalP"/>
    </source>
</evidence>
<evidence type="ECO:0000256" key="7">
    <source>
        <dbReference type="ARBA" id="ARBA00023054"/>
    </source>
</evidence>
<protein>
    <submittedName>
        <fullName evidence="21">CLUMA_CG021272, isoform A</fullName>
    </submittedName>
</protein>
<dbReference type="Gene3D" id="1.10.287.70">
    <property type="match status" value="1"/>
</dbReference>
<dbReference type="GO" id="GO:0043226">
    <property type="term" value="C:organelle"/>
    <property type="evidence" value="ECO:0007669"/>
    <property type="project" value="UniProtKB-ARBA"/>
</dbReference>
<feature type="site" description="Crucial to convey clamshell closure to channel opening" evidence="15">
    <location>
        <position position="610"/>
    </location>
</feature>
<dbReference type="FunFam" id="3.40.190.10:FF:000078">
    <property type="entry name" value="glutamate receptor ionotropic, NMDA 3B"/>
    <property type="match status" value="1"/>
</dbReference>
<feature type="binding site" evidence="14">
    <location>
        <position position="711"/>
    </location>
    <ligand>
        <name>L-glutamate</name>
        <dbReference type="ChEBI" id="CHEBI:29985"/>
    </ligand>
</feature>
<dbReference type="InterPro" id="IPR001508">
    <property type="entry name" value="Iono_Glu_rcpt_met"/>
</dbReference>
<keyword evidence="4" id="KW-1003">Cell membrane</keyword>
<evidence type="ECO:0000256" key="8">
    <source>
        <dbReference type="ARBA" id="ARBA00023065"/>
    </source>
</evidence>
<evidence type="ECO:0000256" key="3">
    <source>
        <dbReference type="ARBA" id="ARBA00022448"/>
    </source>
</evidence>
<evidence type="ECO:0000313" key="21">
    <source>
        <dbReference type="EMBL" id="CRL08500.1"/>
    </source>
</evidence>
<dbReference type="FunFam" id="3.40.190.10:FF:000160">
    <property type="entry name" value="GLutamate Receptor family (AMPA)"/>
    <property type="match status" value="1"/>
</dbReference>
<dbReference type="SMART" id="SM00918">
    <property type="entry name" value="Lig_chan-Glu_bd"/>
    <property type="match status" value="1"/>
</dbReference>
<evidence type="ECO:0000256" key="17">
    <source>
        <dbReference type="SAM" id="Phobius"/>
    </source>
</evidence>
<sequence length="888" mass="101733">MKIEVFITFIILITLGKAQDEKNQSTTLTEKNIKTLEIVFLHHANHSKFMSAVDQIMEQLQNETVAINYHKISYDKSKFAVSNHREICKLGSNGISLFIDATFNGLNFTVRDYLKRNNVPYFRFDFSIQSFVKIMQNFLVARGALDAVFIFQDSETAEQALYSLLSVTSIKIIVLDQHQPNVISRLKTLRPTPSYYAIIGDTVNVSRIFQAAFDFGLVSQLPDRWNLMFTDYDDEKFTFSGYPEMSRLLLDKTVCCNPKCICSSQNTINFMAFKSFLHQILLVLEGHDYPIQRFECNKESDKSVRAEKLLEDLSMTIRKNNLIYFDDDSKIFVNLKYNVKTNVDNSSVVATTAIVNQNGVTSIGNNRIKVSKRFMRIGVTESAPYTFIKRDSKTKKILRDGNNHKIYEGFCIDFIEMLSKKMNFTYELVEPTSGKFGKKLADGNFDGLIGDLERGETDFIIAALKMTAEREERIDFVAPYFDQTGIRIVMKKPIPDTSLFKFMTVLRLEVWLSILGALSVTAFVIWILEVFSPYSGRNWSYGEESRKFTLRESFWFTLTSFTPQGGGEAPKALSSRVIVAAYWLFVVLMLATFTANLAAFLTVERMQSPVQSLDQLARQSRIKYTVVKDSDTHKYFQNMKYAEDTLYELWKNMTLSSRNDEARFRVWDYPIKEQYASILMAIEGTKPLPNASEGFRIVNERVLSDFAFIHDANEIKYEISRSCAFAAVGDIFSEQPYAVAVQQGSHLRDEISRFILELQKDRFFEDLTAKYWNSSNKGSCLTSDDYDSEGITLESLGGIFIATLIGLVIAMLVLVGEVYYYKRKSGKVKEMNMTKPVIFTTKIDPLHDINISVDRKIMKNSVLLGHGEFVPVEKRKSRLSFSPRIHHD</sequence>
<organism evidence="21 22">
    <name type="scientific">Clunio marinus</name>
    <dbReference type="NCBI Taxonomy" id="568069"/>
    <lineage>
        <taxon>Eukaryota</taxon>
        <taxon>Metazoa</taxon>
        <taxon>Ecdysozoa</taxon>
        <taxon>Arthropoda</taxon>
        <taxon>Hexapoda</taxon>
        <taxon>Insecta</taxon>
        <taxon>Pterygota</taxon>
        <taxon>Neoptera</taxon>
        <taxon>Endopterygota</taxon>
        <taxon>Diptera</taxon>
        <taxon>Nematocera</taxon>
        <taxon>Chironomoidea</taxon>
        <taxon>Chironomidae</taxon>
        <taxon>Clunio</taxon>
    </lineage>
</organism>
<keyword evidence="10" id="KW-0675">Receptor</keyword>
<evidence type="ECO:0000256" key="2">
    <source>
        <dbReference type="ARBA" id="ARBA00008685"/>
    </source>
</evidence>
<dbReference type="GO" id="GO:0015276">
    <property type="term" value="F:ligand-gated monoatomic ion channel activity"/>
    <property type="evidence" value="ECO:0007669"/>
    <property type="project" value="InterPro"/>
</dbReference>
<dbReference type="InterPro" id="IPR019594">
    <property type="entry name" value="Glu/Gly-bd"/>
</dbReference>
<keyword evidence="8" id="KW-0406">Ion transport</keyword>
<keyword evidence="12" id="KW-1071">Ligand-gated ion channel</keyword>
<gene>
    <name evidence="21" type="ORF">CLUMA_CG021272</name>
</gene>
<dbReference type="OrthoDB" id="5984008at2759"/>
<reference evidence="21 22" key="1">
    <citation type="submission" date="2015-04" db="EMBL/GenBank/DDBJ databases">
        <authorList>
            <person name="Syromyatnikov M.Y."/>
            <person name="Popov V.N."/>
        </authorList>
    </citation>
    <scope>NUCLEOTIDE SEQUENCE [LARGE SCALE GENOMIC DNA]</scope>
</reference>
<feature type="transmembrane region" description="Helical" evidence="17">
    <location>
        <begin position="580"/>
        <end position="603"/>
    </location>
</feature>
<keyword evidence="16" id="KW-1015">Disulfide bond</keyword>
<evidence type="ECO:0000256" key="6">
    <source>
        <dbReference type="ARBA" id="ARBA00022989"/>
    </source>
</evidence>
<feature type="domain" description="Ionotropic glutamate receptor L-glutamate and glycine-binding" evidence="20">
    <location>
        <begin position="384"/>
        <end position="454"/>
    </location>
</feature>
<comment type="similarity">
    <text evidence="2">Belongs to the glutamate-gated ion channel (TC 1.A.10.1) family.</text>
</comment>
<dbReference type="SMART" id="SM00079">
    <property type="entry name" value="PBPe"/>
    <property type="match status" value="1"/>
</dbReference>
<dbReference type="GO" id="GO:0005886">
    <property type="term" value="C:plasma membrane"/>
    <property type="evidence" value="ECO:0007669"/>
    <property type="project" value="UniProtKB-SubCell"/>
</dbReference>
<feature type="chain" id="PRO_5013289364" evidence="18">
    <location>
        <begin position="19"/>
        <end position="888"/>
    </location>
</feature>
<feature type="signal peptide" evidence="18">
    <location>
        <begin position="1"/>
        <end position="18"/>
    </location>
</feature>
<evidence type="ECO:0000256" key="4">
    <source>
        <dbReference type="ARBA" id="ARBA00022475"/>
    </source>
</evidence>
<dbReference type="STRING" id="568069.A0A1J1J9E7"/>
<dbReference type="SUPFAM" id="SSF53850">
    <property type="entry name" value="Periplasmic binding protein-like II"/>
    <property type="match status" value="1"/>
</dbReference>
<feature type="disulfide bond" evidence="16">
    <location>
        <begin position="723"/>
        <end position="780"/>
    </location>
</feature>
<keyword evidence="6 17" id="KW-1133">Transmembrane helix</keyword>
<feature type="binding site" evidence="14">
    <location>
        <position position="632"/>
    </location>
    <ligand>
        <name>L-glutamate</name>
        <dbReference type="ChEBI" id="CHEBI:29985"/>
    </ligand>
</feature>
<keyword evidence="7" id="KW-0175">Coiled coil</keyword>
<dbReference type="Pfam" id="PF00060">
    <property type="entry name" value="Lig_chan"/>
    <property type="match status" value="1"/>
</dbReference>
<feature type="binding site" evidence="14">
    <location>
        <position position="470"/>
    </location>
    <ligand>
        <name>L-glutamate</name>
        <dbReference type="ChEBI" id="CHEBI:29985"/>
    </ligand>
</feature>
<evidence type="ECO:0000256" key="9">
    <source>
        <dbReference type="ARBA" id="ARBA00023136"/>
    </source>
</evidence>
<evidence type="ECO:0000256" key="11">
    <source>
        <dbReference type="ARBA" id="ARBA00023180"/>
    </source>
</evidence>
<evidence type="ECO:0000259" key="19">
    <source>
        <dbReference type="SMART" id="SM00079"/>
    </source>
</evidence>
<evidence type="ECO:0000256" key="12">
    <source>
        <dbReference type="ARBA" id="ARBA00023286"/>
    </source>
</evidence>
<evidence type="ECO:0000256" key="5">
    <source>
        <dbReference type="ARBA" id="ARBA00022692"/>
    </source>
</evidence>
<name>A0A1J1J9E7_9DIPT</name>
<evidence type="ECO:0000259" key="20">
    <source>
        <dbReference type="SMART" id="SM00918"/>
    </source>
</evidence>
<dbReference type="GO" id="GO:0038023">
    <property type="term" value="F:signaling receptor activity"/>
    <property type="evidence" value="ECO:0007669"/>
    <property type="project" value="InterPro"/>
</dbReference>
<dbReference type="EMBL" id="CVRI01000075">
    <property type="protein sequence ID" value="CRL08500.1"/>
    <property type="molecule type" value="Genomic_DNA"/>
</dbReference>
<evidence type="ECO:0000256" key="16">
    <source>
        <dbReference type="PIRSR" id="PIRSR601508-3"/>
    </source>
</evidence>
<comment type="subcellular location">
    <subcellularLocation>
        <location evidence="1">Cell membrane</location>
        <topology evidence="1">Multi-pass membrane protein</topology>
    </subcellularLocation>
</comment>
<dbReference type="Gene3D" id="3.40.190.10">
    <property type="entry name" value="Periplasmic binding protein-like II"/>
    <property type="match status" value="3"/>
</dbReference>
<evidence type="ECO:0000256" key="14">
    <source>
        <dbReference type="PIRSR" id="PIRSR601508-1"/>
    </source>
</evidence>
<dbReference type="InterPro" id="IPR001320">
    <property type="entry name" value="Iontro_rcpt_C"/>
</dbReference>
<feature type="domain" description="Ionotropic glutamate receptor C-terminal" evidence="19">
    <location>
        <begin position="376"/>
        <end position="774"/>
    </location>
</feature>
<feature type="transmembrane region" description="Helical" evidence="17">
    <location>
        <begin position="796"/>
        <end position="821"/>
    </location>
</feature>
<dbReference type="AlphaFoldDB" id="A0A1J1J9E7"/>
<keyword evidence="3" id="KW-0813">Transport</keyword>
<keyword evidence="5 17" id="KW-0812">Transmembrane</keyword>
<dbReference type="PRINTS" id="PR00177">
    <property type="entry name" value="NMDARECEPTOR"/>
</dbReference>